<name>A0A1Y4L410_9FIRM</name>
<dbReference type="Pfam" id="PF00309">
    <property type="entry name" value="Sigma54_AID"/>
    <property type="match status" value="1"/>
</dbReference>
<comment type="similarity">
    <text evidence="1">Belongs to the sigma-54 factor family.</text>
</comment>
<dbReference type="GO" id="GO:0000428">
    <property type="term" value="C:DNA-directed RNA polymerase complex"/>
    <property type="evidence" value="ECO:0007669"/>
    <property type="project" value="UniProtKB-KW"/>
</dbReference>
<proteinExistence type="inferred from homology"/>
<dbReference type="AlphaFoldDB" id="A0A1Y4L410"/>
<dbReference type="NCBIfam" id="TIGR02395">
    <property type="entry name" value="rpoN_sigma"/>
    <property type="match status" value="1"/>
</dbReference>
<feature type="domain" description="RNA polymerase sigma factor 54 DNA-binding" evidence="9">
    <location>
        <begin position="279"/>
        <end position="435"/>
    </location>
</feature>
<organism evidence="11 12">
    <name type="scientific">Butyricicoccus pullicaecorum</name>
    <dbReference type="NCBI Taxonomy" id="501571"/>
    <lineage>
        <taxon>Bacteria</taxon>
        <taxon>Bacillati</taxon>
        <taxon>Bacillota</taxon>
        <taxon>Clostridia</taxon>
        <taxon>Eubacteriales</taxon>
        <taxon>Butyricicoccaceae</taxon>
        <taxon>Butyricicoccus</taxon>
    </lineage>
</organism>
<dbReference type="PROSITE" id="PS50044">
    <property type="entry name" value="SIGMA54_3"/>
    <property type="match status" value="1"/>
</dbReference>
<evidence type="ECO:0000256" key="1">
    <source>
        <dbReference type="ARBA" id="ARBA00008798"/>
    </source>
</evidence>
<dbReference type="InterPro" id="IPR000394">
    <property type="entry name" value="RNA_pol_sigma_54"/>
</dbReference>
<keyword evidence="2" id="KW-0240">DNA-directed RNA polymerase</keyword>
<keyword evidence="8" id="KW-0804">Transcription</keyword>
<dbReference type="Gene3D" id="1.10.10.60">
    <property type="entry name" value="Homeodomain-like"/>
    <property type="match status" value="1"/>
</dbReference>
<dbReference type="RefSeq" id="WP_087374385.1">
    <property type="nucleotide sequence ID" value="NZ_NFKK01000021.1"/>
</dbReference>
<evidence type="ECO:0000259" key="10">
    <source>
        <dbReference type="Pfam" id="PF04963"/>
    </source>
</evidence>
<evidence type="ECO:0000256" key="8">
    <source>
        <dbReference type="ARBA" id="ARBA00023163"/>
    </source>
</evidence>
<dbReference type="PROSITE" id="PS00718">
    <property type="entry name" value="SIGMA54_2"/>
    <property type="match status" value="1"/>
</dbReference>
<dbReference type="Pfam" id="PF04963">
    <property type="entry name" value="Sigma54_CBD"/>
    <property type="match status" value="1"/>
</dbReference>
<dbReference type="GO" id="GO:0016987">
    <property type="term" value="F:sigma factor activity"/>
    <property type="evidence" value="ECO:0007669"/>
    <property type="project" value="UniProtKB-KW"/>
</dbReference>
<dbReference type="GO" id="GO:0016779">
    <property type="term" value="F:nucleotidyltransferase activity"/>
    <property type="evidence" value="ECO:0007669"/>
    <property type="project" value="UniProtKB-KW"/>
</dbReference>
<evidence type="ECO:0000256" key="4">
    <source>
        <dbReference type="ARBA" id="ARBA00022695"/>
    </source>
</evidence>
<evidence type="ECO:0000259" key="9">
    <source>
        <dbReference type="Pfam" id="PF04552"/>
    </source>
</evidence>
<dbReference type="PANTHER" id="PTHR32248">
    <property type="entry name" value="RNA POLYMERASE SIGMA-54 FACTOR"/>
    <property type="match status" value="1"/>
</dbReference>
<dbReference type="Proteomes" id="UP000195897">
    <property type="component" value="Unassembled WGS sequence"/>
</dbReference>
<evidence type="ECO:0000313" key="12">
    <source>
        <dbReference type="Proteomes" id="UP000195897"/>
    </source>
</evidence>
<protein>
    <submittedName>
        <fullName evidence="11">RNA polymerase sigma-54 factor</fullName>
    </submittedName>
</protein>
<dbReference type="Gene3D" id="1.10.10.1330">
    <property type="entry name" value="RNA polymerase sigma-54 factor, core-binding domain"/>
    <property type="match status" value="1"/>
</dbReference>
<dbReference type="PIRSF" id="PIRSF000774">
    <property type="entry name" value="RpoN"/>
    <property type="match status" value="1"/>
</dbReference>
<evidence type="ECO:0000256" key="5">
    <source>
        <dbReference type="ARBA" id="ARBA00023015"/>
    </source>
</evidence>
<dbReference type="EMBL" id="NFKK01000021">
    <property type="protein sequence ID" value="OUP51484.1"/>
    <property type="molecule type" value="Genomic_DNA"/>
</dbReference>
<feature type="domain" description="RNA polymerase sigma factor 54 core-binding" evidence="10">
    <location>
        <begin position="84"/>
        <end position="265"/>
    </location>
</feature>
<keyword evidence="5" id="KW-0805">Transcription regulation</keyword>
<keyword evidence="3" id="KW-0808">Transferase</keyword>
<keyword evidence="6" id="KW-0731">Sigma factor</keyword>
<dbReference type="InterPro" id="IPR038709">
    <property type="entry name" value="RpoN_core-bd_sf"/>
</dbReference>
<evidence type="ECO:0000313" key="11">
    <source>
        <dbReference type="EMBL" id="OUP51484.1"/>
    </source>
</evidence>
<dbReference type="PANTHER" id="PTHR32248:SF4">
    <property type="entry name" value="RNA POLYMERASE SIGMA-54 FACTOR"/>
    <property type="match status" value="1"/>
</dbReference>
<evidence type="ECO:0000256" key="3">
    <source>
        <dbReference type="ARBA" id="ARBA00022679"/>
    </source>
</evidence>
<keyword evidence="4" id="KW-0548">Nucleotidyltransferase</keyword>
<gene>
    <name evidence="11" type="ORF">B5F17_12735</name>
</gene>
<keyword evidence="7" id="KW-0238">DNA-binding</keyword>
<dbReference type="InterPro" id="IPR007046">
    <property type="entry name" value="RNA_pol_sigma_54_core-bd"/>
</dbReference>
<dbReference type="Pfam" id="PF04552">
    <property type="entry name" value="Sigma54_DBD"/>
    <property type="match status" value="1"/>
</dbReference>
<dbReference type="PRINTS" id="PR00045">
    <property type="entry name" value="SIGMA54FCT"/>
</dbReference>
<dbReference type="GO" id="GO:0006352">
    <property type="term" value="P:DNA-templated transcription initiation"/>
    <property type="evidence" value="ECO:0007669"/>
    <property type="project" value="InterPro"/>
</dbReference>
<dbReference type="GO" id="GO:0001216">
    <property type="term" value="F:DNA-binding transcription activator activity"/>
    <property type="evidence" value="ECO:0007669"/>
    <property type="project" value="InterPro"/>
</dbReference>
<evidence type="ECO:0000256" key="2">
    <source>
        <dbReference type="ARBA" id="ARBA00022478"/>
    </source>
</evidence>
<evidence type="ECO:0000256" key="7">
    <source>
        <dbReference type="ARBA" id="ARBA00023125"/>
    </source>
</evidence>
<dbReference type="GO" id="GO:0003677">
    <property type="term" value="F:DNA binding"/>
    <property type="evidence" value="ECO:0007669"/>
    <property type="project" value="UniProtKB-KW"/>
</dbReference>
<sequence length="437" mass="49335">MEIGLCADLHVGLNQQQVQSLQMLVLSTTELEAMLREEEMDNPFFELRESSVIEQQAAWLDSSRRPRTTLAAEDETLRQLAAPEDDALRNHLWAQIDWDAHTPDEQRLLQILLECLDEQGMLTDSAQELAKSTGYAVQMVERALEVLRGLEPAGVAAESVGHCLMLQLARQGEQDRAKLDAVRNCLEDLARGRFGVVAQKCGVQPAQARDLLRRVKLLDPNPTAAFQTQQSRYILPDVIAEQNEDGWTIEINDKWMGSVGLSDYYCRMAHQSDDPQLREYAVKKIAHAKFVISCVEKRRSTLERVVRCIVQKQEGYLTGQGTLQPFSIRDIAHQLDMHESTVGRAIRGKYLQCRRGCFALSRLLTAVAGESGSKTLGKAEVLERMRHMIQQEDKKNPMSDETICAVLTAQGVRISRRTVAKYREMMGIAGMFQRRVV</sequence>
<accession>A0A1Y4L410</accession>
<comment type="caution">
    <text evidence="11">The sequence shown here is derived from an EMBL/GenBank/DDBJ whole genome shotgun (WGS) entry which is preliminary data.</text>
</comment>
<dbReference type="InterPro" id="IPR007634">
    <property type="entry name" value="RNA_pol_sigma_54_DNA-bd"/>
</dbReference>
<reference evidence="12" key="1">
    <citation type="submission" date="2017-04" db="EMBL/GenBank/DDBJ databases">
        <title>Function of individual gut microbiota members based on whole genome sequencing of pure cultures obtained from chicken caecum.</title>
        <authorList>
            <person name="Medvecky M."/>
            <person name="Cejkova D."/>
            <person name="Polansky O."/>
            <person name="Karasova D."/>
            <person name="Kubasova T."/>
            <person name="Cizek A."/>
            <person name="Rychlik I."/>
        </authorList>
    </citation>
    <scope>NUCLEOTIDE SEQUENCE [LARGE SCALE GENOMIC DNA]</scope>
    <source>
        <strain evidence="12">An180</strain>
    </source>
</reference>
<evidence type="ECO:0000256" key="6">
    <source>
        <dbReference type="ARBA" id="ARBA00023082"/>
    </source>
</evidence>